<dbReference type="InterPro" id="IPR013249">
    <property type="entry name" value="RNA_pol_sigma70_r4_t2"/>
</dbReference>
<dbReference type="GO" id="GO:0006352">
    <property type="term" value="P:DNA-templated transcription initiation"/>
    <property type="evidence" value="ECO:0007669"/>
    <property type="project" value="InterPro"/>
</dbReference>
<dbReference type="InterPro" id="IPR036388">
    <property type="entry name" value="WH-like_DNA-bd_sf"/>
</dbReference>
<dbReference type="GO" id="GO:0003677">
    <property type="term" value="F:DNA binding"/>
    <property type="evidence" value="ECO:0007669"/>
    <property type="project" value="InterPro"/>
</dbReference>
<organism evidence="2 3">
    <name type="scientific">Pedobacter soli</name>
    <dbReference type="NCBI Taxonomy" id="390242"/>
    <lineage>
        <taxon>Bacteria</taxon>
        <taxon>Pseudomonadati</taxon>
        <taxon>Bacteroidota</taxon>
        <taxon>Sphingobacteriia</taxon>
        <taxon>Sphingobacteriales</taxon>
        <taxon>Sphingobacteriaceae</taxon>
        <taxon>Pedobacter</taxon>
    </lineage>
</organism>
<accession>A0A1G6JZ19</accession>
<feature type="domain" description="RNA polymerase sigma factor 70 region 4 type 2" evidence="1">
    <location>
        <begin position="30"/>
        <end position="75"/>
    </location>
</feature>
<reference evidence="3" key="1">
    <citation type="submission" date="2016-10" db="EMBL/GenBank/DDBJ databases">
        <authorList>
            <person name="Varghese N."/>
            <person name="Submissions S."/>
        </authorList>
    </citation>
    <scope>NUCLEOTIDE SEQUENCE [LARGE SCALE GENOMIC DNA]</scope>
    <source>
        <strain evidence="3">DSM 18609</strain>
    </source>
</reference>
<dbReference type="STRING" id="390242.SAMN04488024_101601"/>
<proteinExistence type="predicted"/>
<protein>
    <submittedName>
        <fullName evidence="2">RNA polymerase sigma factor, sigma-70 family</fullName>
    </submittedName>
</protein>
<gene>
    <name evidence="2" type="ORF">SAMN04488024_101601</name>
</gene>
<evidence type="ECO:0000259" key="1">
    <source>
        <dbReference type="Pfam" id="PF08281"/>
    </source>
</evidence>
<dbReference type="Pfam" id="PF08281">
    <property type="entry name" value="Sigma70_r4_2"/>
    <property type="match status" value="1"/>
</dbReference>
<keyword evidence="3" id="KW-1185">Reference proteome</keyword>
<dbReference type="GO" id="GO:0016987">
    <property type="term" value="F:sigma factor activity"/>
    <property type="evidence" value="ECO:0007669"/>
    <property type="project" value="InterPro"/>
</dbReference>
<dbReference type="EMBL" id="FMZH01000001">
    <property type="protein sequence ID" value="SDC23964.1"/>
    <property type="molecule type" value="Genomic_DNA"/>
</dbReference>
<dbReference type="InterPro" id="IPR013324">
    <property type="entry name" value="RNA_pol_sigma_r3/r4-like"/>
</dbReference>
<dbReference type="AlphaFoldDB" id="A0A1G6JZ19"/>
<evidence type="ECO:0000313" key="2">
    <source>
        <dbReference type="EMBL" id="SDC23964.1"/>
    </source>
</evidence>
<name>A0A1G6JZ19_9SPHI</name>
<sequence length="92" mass="10630">MLNDFAEAGRYESDFLVREKQLKELIEIEVAALPEQMRKAFEISRNHDLAHKEIAEQLGVSEGVVRNNISRSLKILREKLGPVVLLYLLLKR</sequence>
<dbReference type="Proteomes" id="UP000199455">
    <property type="component" value="Unassembled WGS sequence"/>
</dbReference>
<evidence type="ECO:0000313" key="3">
    <source>
        <dbReference type="Proteomes" id="UP000199455"/>
    </source>
</evidence>
<dbReference type="SUPFAM" id="SSF88659">
    <property type="entry name" value="Sigma3 and sigma4 domains of RNA polymerase sigma factors"/>
    <property type="match status" value="1"/>
</dbReference>
<dbReference type="Gene3D" id="1.10.10.10">
    <property type="entry name" value="Winged helix-like DNA-binding domain superfamily/Winged helix DNA-binding domain"/>
    <property type="match status" value="1"/>
</dbReference>